<accession>A0ABT6MK93</accession>
<organism evidence="2 3">
    <name type="scientific">Prescottella agglutinans</name>
    <dbReference type="NCBI Taxonomy" id="1644129"/>
    <lineage>
        <taxon>Bacteria</taxon>
        <taxon>Bacillati</taxon>
        <taxon>Actinomycetota</taxon>
        <taxon>Actinomycetes</taxon>
        <taxon>Mycobacteriales</taxon>
        <taxon>Nocardiaceae</taxon>
        <taxon>Prescottella</taxon>
    </lineage>
</organism>
<sequence>MRWPGLPDRIAVANDADVKHFDPERAACSSSQPDEYGAGRSAPDDVSVGEAVDLGTTIYLHGREALRGVPATARPLTGPLAAQRSHSETPAVDDRSEQASRCPSTATRVSAARPVCLRGDGGDT</sequence>
<name>A0ABT6MK93_9NOCA</name>
<gene>
    <name evidence="2" type="ORF">M2280_006008</name>
</gene>
<feature type="region of interest" description="Disordered" evidence="1">
    <location>
        <begin position="70"/>
        <end position="124"/>
    </location>
</feature>
<dbReference type="EMBL" id="JARXVC010000026">
    <property type="protein sequence ID" value="MDH6284747.1"/>
    <property type="molecule type" value="Genomic_DNA"/>
</dbReference>
<reference evidence="2 3" key="1">
    <citation type="submission" date="2023-04" db="EMBL/GenBank/DDBJ databases">
        <title>Forest soil microbial communities from Buena Vista Peninsula, Colon Province, Panama.</title>
        <authorList>
            <person name="Bouskill N."/>
        </authorList>
    </citation>
    <scope>NUCLEOTIDE SEQUENCE [LARGE SCALE GENOMIC DNA]</scope>
    <source>
        <strain evidence="2 3">CFH S0262</strain>
    </source>
</reference>
<evidence type="ECO:0000256" key="1">
    <source>
        <dbReference type="SAM" id="MobiDB-lite"/>
    </source>
</evidence>
<protein>
    <submittedName>
        <fullName evidence="2">Uncharacterized protein</fullName>
    </submittedName>
</protein>
<proteinExistence type="predicted"/>
<feature type="compositionally biased region" description="Polar residues" evidence="1">
    <location>
        <begin position="99"/>
        <end position="108"/>
    </location>
</feature>
<comment type="caution">
    <text evidence="2">The sequence shown here is derived from an EMBL/GenBank/DDBJ whole genome shotgun (WGS) entry which is preliminary data.</text>
</comment>
<feature type="region of interest" description="Disordered" evidence="1">
    <location>
        <begin position="23"/>
        <end position="48"/>
    </location>
</feature>
<keyword evidence="3" id="KW-1185">Reference proteome</keyword>
<evidence type="ECO:0000313" key="3">
    <source>
        <dbReference type="Proteomes" id="UP001160334"/>
    </source>
</evidence>
<dbReference type="Proteomes" id="UP001160334">
    <property type="component" value="Unassembled WGS sequence"/>
</dbReference>
<evidence type="ECO:0000313" key="2">
    <source>
        <dbReference type="EMBL" id="MDH6284747.1"/>
    </source>
</evidence>